<organism evidence="1 2">
    <name type="scientific">Bailinhaonella thermotolerans</name>
    <dbReference type="NCBI Taxonomy" id="1070861"/>
    <lineage>
        <taxon>Bacteria</taxon>
        <taxon>Bacillati</taxon>
        <taxon>Actinomycetota</taxon>
        <taxon>Actinomycetes</taxon>
        <taxon>Streptosporangiales</taxon>
        <taxon>Streptosporangiaceae</taxon>
        <taxon>Bailinhaonella</taxon>
    </lineage>
</organism>
<evidence type="ECO:0000313" key="1">
    <source>
        <dbReference type="EMBL" id="RJL31210.1"/>
    </source>
</evidence>
<gene>
    <name evidence="1" type="ORF">D5H75_19270</name>
</gene>
<accession>A0A3A4B1B7</accession>
<protein>
    <submittedName>
        <fullName evidence="1">Uncharacterized protein</fullName>
    </submittedName>
</protein>
<sequence>MAGGDLQVMAPPVGLRLPAPVDIFADLVLMHSRFHAANVRPASQTTFIMGNTPGRMMATAVGSMIGNQIAAKRAERMSAPQWRQPYAARTFITRAGIICLVDGIWSGYELGRIVQISPELQSYSVVFTFANGDAPLRLAGPWAPWSAVALAYLAIGRDDLARNPGYAALGPLNPQVQPPAARPMLQE</sequence>
<reference evidence="1 2" key="1">
    <citation type="submission" date="2018-09" db="EMBL/GenBank/DDBJ databases">
        <title>YIM 75507 draft genome.</title>
        <authorList>
            <person name="Tang S."/>
            <person name="Feng Y."/>
        </authorList>
    </citation>
    <scope>NUCLEOTIDE SEQUENCE [LARGE SCALE GENOMIC DNA]</scope>
    <source>
        <strain evidence="1 2">YIM 75507</strain>
    </source>
</reference>
<keyword evidence="2" id="KW-1185">Reference proteome</keyword>
<comment type="caution">
    <text evidence="1">The sequence shown here is derived from an EMBL/GenBank/DDBJ whole genome shotgun (WGS) entry which is preliminary data.</text>
</comment>
<dbReference type="Proteomes" id="UP000265768">
    <property type="component" value="Unassembled WGS sequence"/>
</dbReference>
<proteinExistence type="predicted"/>
<dbReference type="EMBL" id="QZEY01000007">
    <property type="protein sequence ID" value="RJL31210.1"/>
    <property type="molecule type" value="Genomic_DNA"/>
</dbReference>
<name>A0A3A4B1B7_9ACTN</name>
<dbReference type="AlphaFoldDB" id="A0A3A4B1B7"/>
<evidence type="ECO:0000313" key="2">
    <source>
        <dbReference type="Proteomes" id="UP000265768"/>
    </source>
</evidence>